<organism evidence="12 13">
    <name type="scientific">Desmophyllum pertusum</name>
    <dbReference type="NCBI Taxonomy" id="174260"/>
    <lineage>
        <taxon>Eukaryota</taxon>
        <taxon>Metazoa</taxon>
        <taxon>Cnidaria</taxon>
        <taxon>Anthozoa</taxon>
        <taxon>Hexacorallia</taxon>
        <taxon>Scleractinia</taxon>
        <taxon>Caryophylliina</taxon>
        <taxon>Caryophylliidae</taxon>
        <taxon>Desmophyllum</taxon>
    </lineage>
</organism>
<evidence type="ECO:0000256" key="6">
    <source>
        <dbReference type="ARBA" id="ARBA00023170"/>
    </source>
</evidence>
<feature type="transmembrane region" description="Helical" evidence="10">
    <location>
        <begin position="75"/>
        <end position="101"/>
    </location>
</feature>
<feature type="transmembrane region" description="Helical" evidence="10">
    <location>
        <begin position="312"/>
        <end position="331"/>
    </location>
</feature>
<dbReference type="PRINTS" id="PR00237">
    <property type="entry name" value="GPCRRHODOPSN"/>
</dbReference>
<evidence type="ECO:0000256" key="3">
    <source>
        <dbReference type="ARBA" id="ARBA00022989"/>
    </source>
</evidence>
<dbReference type="SUPFAM" id="SSF81321">
    <property type="entry name" value="Family A G protein-coupled receptor-like"/>
    <property type="match status" value="1"/>
</dbReference>
<evidence type="ECO:0000256" key="10">
    <source>
        <dbReference type="SAM" id="Phobius"/>
    </source>
</evidence>
<feature type="domain" description="G-protein coupled receptors family 1 profile" evidence="11">
    <location>
        <begin position="55"/>
        <end position="328"/>
    </location>
</feature>
<keyword evidence="6 8" id="KW-0675">Receptor</keyword>
<comment type="subcellular location">
    <subcellularLocation>
        <location evidence="1">Membrane</location>
        <topology evidence="1">Multi-pass membrane protein</topology>
    </subcellularLocation>
</comment>
<keyword evidence="2 8" id="KW-0812">Transmembrane</keyword>
<comment type="similarity">
    <text evidence="8">Belongs to the G-protein coupled receptor 1 family.</text>
</comment>
<feature type="transmembrane region" description="Helical" evidence="10">
    <location>
        <begin position="39"/>
        <end position="63"/>
    </location>
</feature>
<evidence type="ECO:0000256" key="8">
    <source>
        <dbReference type="RuleBase" id="RU000688"/>
    </source>
</evidence>
<protein>
    <recommendedName>
        <fullName evidence="11">G-protein coupled receptors family 1 profile domain-containing protein</fullName>
    </recommendedName>
</protein>
<dbReference type="Pfam" id="PF00001">
    <property type="entry name" value="7tm_1"/>
    <property type="match status" value="1"/>
</dbReference>
<dbReference type="FunFam" id="1.20.1070.10:FF:000291">
    <property type="entry name" value="Predicted protein"/>
    <property type="match status" value="1"/>
</dbReference>
<reference evidence="12" key="1">
    <citation type="submission" date="2023-01" db="EMBL/GenBank/DDBJ databases">
        <title>Genome assembly of the deep-sea coral Lophelia pertusa.</title>
        <authorList>
            <person name="Herrera S."/>
            <person name="Cordes E."/>
        </authorList>
    </citation>
    <scope>NUCLEOTIDE SEQUENCE</scope>
    <source>
        <strain evidence="12">USNM1676648</strain>
        <tissue evidence="12">Polyp</tissue>
    </source>
</reference>
<feature type="compositionally biased region" description="Polar residues" evidence="9">
    <location>
        <begin position="1"/>
        <end position="11"/>
    </location>
</feature>
<evidence type="ECO:0000256" key="4">
    <source>
        <dbReference type="ARBA" id="ARBA00023040"/>
    </source>
</evidence>
<evidence type="ECO:0000259" key="11">
    <source>
        <dbReference type="PROSITE" id="PS50262"/>
    </source>
</evidence>
<keyword evidence="5 10" id="KW-0472">Membrane</keyword>
<feature type="transmembrane region" description="Helical" evidence="10">
    <location>
        <begin position="266"/>
        <end position="288"/>
    </location>
</feature>
<feature type="transmembrane region" description="Helical" evidence="10">
    <location>
        <begin position="161"/>
        <end position="179"/>
    </location>
</feature>
<dbReference type="GO" id="GO:0004930">
    <property type="term" value="F:G protein-coupled receptor activity"/>
    <property type="evidence" value="ECO:0007669"/>
    <property type="project" value="UniProtKB-KW"/>
</dbReference>
<keyword evidence="7 8" id="KW-0807">Transducer</keyword>
<dbReference type="Gene3D" id="1.20.1070.10">
    <property type="entry name" value="Rhodopsin 7-helix transmembrane proteins"/>
    <property type="match status" value="1"/>
</dbReference>
<keyword evidence="13" id="KW-1185">Reference proteome</keyword>
<dbReference type="PROSITE" id="PS50262">
    <property type="entry name" value="G_PROTEIN_RECEP_F1_2"/>
    <property type="match status" value="1"/>
</dbReference>
<evidence type="ECO:0000256" key="5">
    <source>
        <dbReference type="ARBA" id="ARBA00023136"/>
    </source>
</evidence>
<dbReference type="PANTHER" id="PTHR45695:SF9">
    <property type="entry name" value="LEUCOKININ RECEPTOR"/>
    <property type="match status" value="1"/>
</dbReference>
<evidence type="ECO:0000313" key="13">
    <source>
        <dbReference type="Proteomes" id="UP001163046"/>
    </source>
</evidence>
<evidence type="ECO:0000256" key="2">
    <source>
        <dbReference type="ARBA" id="ARBA00022692"/>
    </source>
</evidence>
<keyword evidence="4 8" id="KW-0297">G-protein coupled receptor</keyword>
<gene>
    <name evidence="12" type="ORF">OS493_018885</name>
</gene>
<evidence type="ECO:0000313" key="12">
    <source>
        <dbReference type="EMBL" id="KAJ7379087.1"/>
    </source>
</evidence>
<dbReference type="OrthoDB" id="5981855at2759"/>
<dbReference type="EMBL" id="MU826360">
    <property type="protein sequence ID" value="KAJ7379087.1"/>
    <property type="molecule type" value="Genomic_DNA"/>
</dbReference>
<dbReference type="InterPro" id="IPR000276">
    <property type="entry name" value="GPCR_Rhodpsn"/>
</dbReference>
<dbReference type="AlphaFoldDB" id="A0A9W9ZCJ9"/>
<feature type="region of interest" description="Disordered" evidence="9">
    <location>
        <begin position="1"/>
        <end position="25"/>
    </location>
</feature>
<accession>A0A9W9ZCJ9</accession>
<proteinExistence type="inferred from homology"/>
<evidence type="ECO:0000256" key="9">
    <source>
        <dbReference type="SAM" id="MobiDB-lite"/>
    </source>
</evidence>
<name>A0A9W9ZCJ9_9CNID</name>
<sequence>MNESHNFTASFDSSGDDDGSGSGSGEYDIEEEISDVTQIIVISAYAIIFLFSFVGNSLIIHIVRTRTSIRQNSFNWLLVNTAVADLLDVITASAFSVPFFLCENCWISGVIGTILCKLIPFLLDVSICVSIWTLTIIAADRYLAIVCTGCQTQKKPLSSRAVVRSIIAVWLLAGLIFSGDLYKYKVEEAEEEEEEFAVCSHQWHVDSELSDILYQAEMIVKVVIAYAVPLVIMVVLYSLIVNFLWKHKPPGNTDQNQQAHAKRTRNFRAVIKMLMTAVAVFALCWLPVHVCHIMSEFYKDSYNDIPLIAKGLLYWLAHANAAIHPWLFITFSENLRREAKGISQSIYKETSMFLTNYVPSPCQLRSQPLNLLLAEQTQ</sequence>
<dbReference type="PROSITE" id="PS00237">
    <property type="entry name" value="G_PROTEIN_RECEP_F1_1"/>
    <property type="match status" value="1"/>
</dbReference>
<dbReference type="PANTHER" id="PTHR45695">
    <property type="entry name" value="LEUCOKININ RECEPTOR-RELATED"/>
    <property type="match status" value="1"/>
</dbReference>
<evidence type="ECO:0000256" key="1">
    <source>
        <dbReference type="ARBA" id="ARBA00004141"/>
    </source>
</evidence>
<comment type="caution">
    <text evidence="12">The sequence shown here is derived from an EMBL/GenBank/DDBJ whole genome shotgun (WGS) entry which is preliminary data.</text>
</comment>
<dbReference type="GO" id="GO:0005886">
    <property type="term" value="C:plasma membrane"/>
    <property type="evidence" value="ECO:0007669"/>
    <property type="project" value="TreeGrafter"/>
</dbReference>
<feature type="transmembrane region" description="Helical" evidence="10">
    <location>
        <begin position="121"/>
        <end position="140"/>
    </location>
</feature>
<evidence type="ECO:0000256" key="7">
    <source>
        <dbReference type="ARBA" id="ARBA00023224"/>
    </source>
</evidence>
<feature type="transmembrane region" description="Helical" evidence="10">
    <location>
        <begin position="223"/>
        <end position="245"/>
    </location>
</feature>
<keyword evidence="3 10" id="KW-1133">Transmembrane helix</keyword>
<dbReference type="Proteomes" id="UP001163046">
    <property type="component" value="Unassembled WGS sequence"/>
</dbReference>
<dbReference type="InterPro" id="IPR017452">
    <property type="entry name" value="GPCR_Rhodpsn_7TM"/>
</dbReference>